<dbReference type="SUPFAM" id="SSF53474">
    <property type="entry name" value="alpha/beta-Hydrolases"/>
    <property type="match status" value="1"/>
</dbReference>
<dbReference type="GO" id="GO:0016787">
    <property type="term" value="F:hydrolase activity"/>
    <property type="evidence" value="ECO:0007669"/>
    <property type="project" value="UniProtKB-KW"/>
</dbReference>
<dbReference type="AlphaFoldDB" id="A0A375A7F6"/>
<accession>A0A375A7F6</accession>
<gene>
    <name evidence="4" type="primary">faeD</name>
    <name evidence="4" type="ORF">DAQ1742_00888</name>
</gene>
<name>A0A375A7F6_9GAMM</name>
<dbReference type="PANTHER" id="PTHR48081:SF13">
    <property type="entry name" value="ALPHA_BETA HYDROLASE"/>
    <property type="match status" value="1"/>
</dbReference>
<dbReference type="InterPro" id="IPR049492">
    <property type="entry name" value="BD-FAE-like_dom"/>
</dbReference>
<dbReference type="Gene3D" id="3.40.50.1820">
    <property type="entry name" value="alpha/beta hydrolase"/>
    <property type="match status" value="1"/>
</dbReference>
<feature type="signal peptide" evidence="2">
    <location>
        <begin position="1"/>
        <end position="26"/>
    </location>
</feature>
<dbReference type="KEGG" id="daq:DAQ1742_00888"/>
<proteinExistence type="predicted"/>
<reference evidence="4 5" key="1">
    <citation type="submission" date="2016-09" db="EMBL/GenBank/DDBJ databases">
        <authorList>
            <person name="Reverchon S."/>
            <person name="Nasser W."/>
            <person name="Leonard S."/>
            <person name="Brochier C."/>
            <person name="Duprey A."/>
        </authorList>
    </citation>
    <scope>NUCLEOTIDE SEQUENCE [LARGE SCALE GENOMIC DNA]</scope>
    <source>
        <strain evidence="4 5">174/2</strain>
    </source>
</reference>
<feature type="chain" id="PRO_5016994975" evidence="2">
    <location>
        <begin position="27"/>
        <end position="328"/>
    </location>
</feature>
<dbReference type="PANTHER" id="PTHR48081">
    <property type="entry name" value="AB HYDROLASE SUPERFAMILY PROTEIN C4A8.06C"/>
    <property type="match status" value="1"/>
</dbReference>
<dbReference type="InterPro" id="IPR050300">
    <property type="entry name" value="GDXG_lipolytic_enzyme"/>
</dbReference>
<keyword evidence="1" id="KW-0378">Hydrolase</keyword>
<dbReference type="RefSeq" id="WP_083960986.1">
    <property type="nucleotide sequence ID" value="NZ_LT615367.1"/>
</dbReference>
<evidence type="ECO:0000256" key="1">
    <source>
        <dbReference type="ARBA" id="ARBA00022801"/>
    </source>
</evidence>
<sequence length="328" mass="35675">MRTPLLKMMLLSSVMIGATTQAPAMAADNKHDDNIHELAITPRQTSVKLISDVVYAQVPMRGYPNVALKMDILQPEMKSPQPVVLFITGGGFINANKDNYIQQRLAMAQAGYVVASMEYRVAPTVMFPAPLEDVKSAIRYLRANASKFGIDASHLAVFGASAGGYLAAFSGTTSGSRQFDKGDNLDQNSNVQAVIDFYGLSDLTRVGEGFPDNVVQKHTTASATEAIWVNGTSVFNEGGPITRFPEKATAANPITYIGQHTPPFLIMHGSADTVVSPRQTELLHRALRQQGIESTYYLVKGAEHGGVYWLQPEIMQKVLAFLNSHLKS</sequence>
<dbReference type="Pfam" id="PF20434">
    <property type="entry name" value="BD-FAE"/>
    <property type="match status" value="1"/>
</dbReference>
<keyword evidence="5" id="KW-1185">Reference proteome</keyword>
<keyword evidence="2" id="KW-0732">Signal</keyword>
<evidence type="ECO:0000256" key="2">
    <source>
        <dbReference type="SAM" id="SignalP"/>
    </source>
</evidence>
<evidence type="ECO:0000313" key="4">
    <source>
        <dbReference type="EMBL" id="SLM61950.1"/>
    </source>
</evidence>
<dbReference type="EMBL" id="LT615367">
    <property type="protein sequence ID" value="SLM61950.1"/>
    <property type="molecule type" value="Genomic_DNA"/>
</dbReference>
<evidence type="ECO:0000259" key="3">
    <source>
        <dbReference type="Pfam" id="PF20434"/>
    </source>
</evidence>
<protein>
    <submittedName>
        <fullName evidence="4">Ferulate esterase</fullName>
    </submittedName>
</protein>
<feature type="domain" description="BD-FAE-like" evidence="3">
    <location>
        <begin position="70"/>
        <end position="287"/>
    </location>
</feature>
<dbReference type="InterPro" id="IPR029058">
    <property type="entry name" value="AB_hydrolase_fold"/>
</dbReference>
<organism evidence="4 5">
    <name type="scientific">Dickeya aquatica</name>
    <dbReference type="NCBI Taxonomy" id="1401087"/>
    <lineage>
        <taxon>Bacteria</taxon>
        <taxon>Pseudomonadati</taxon>
        <taxon>Pseudomonadota</taxon>
        <taxon>Gammaproteobacteria</taxon>
        <taxon>Enterobacterales</taxon>
        <taxon>Pectobacteriaceae</taxon>
        <taxon>Dickeya</taxon>
    </lineage>
</organism>
<evidence type="ECO:0000313" key="5">
    <source>
        <dbReference type="Proteomes" id="UP000294820"/>
    </source>
</evidence>
<dbReference type="Proteomes" id="UP000294820">
    <property type="component" value="Chromosome 1"/>
</dbReference>